<keyword evidence="3" id="KW-1185">Reference proteome</keyword>
<accession>A0A653C0P5</accession>
<keyword evidence="1" id="KW-1133">Transmembrane helix</keyword>
<protein>
    <submittedName>
        <fullName evidence="2">Uncharacterized protein</fullName>
    </submittedName>
</protein>
<gene>
    <name evidence="2" type="ORF">CALMAC_LOCUS5068</name>
</gene>
<dbReference type="OrthoDB" id="6628918at2759"/>
<sequence>MVVGLVQLTPHAADADHRYLFIGAGAVLLVVGLITTMVRCFCMHCPRGGARVVGVLETGTGAVSDGVAGVAPLDAVASVDGLVQRRDTQVFAPSEVDALILHTEDEKRNNSHNQES</sequence>
<name>A0A653C0P5_CALMS</name>
<feature type="transmembrane region" description="Helical" evidence="1">
    <location>
        <begin position="20"/>
        <end position="42"/>
    </location>
</feature>
<evidence type="ECO:0000313" key="2">
    <source>
        <dbReference type="EMBL" id="VEN41136.1"/>
    </source>
</evidence>
<dbReference type="AlphaFoldDB" id="A0A653C0P5"/>
<reference evidence="2 3" key="1">
    <citation type="submission" date="2019-01" db="EMBL/GenBank/DDBJ databases">
        <authorList>
            <person name="Sayadi A."/>
        </authorList>
    </citation>
    <scope>NUCLEOTIDE SEQUENCE [LARGE SCALE GENOMIC DNA]</scope>
</reference>
<dbReference type="EMBL" id="CAACVG010006698">
    <property type="protein sequence ID" value="VEN41136.1"/>
    <property type="molecule type" value="Genomic_DNA"/>
</dbReference>
<proteinExistence type="predicted"/>
<organism evidence="2 3">
    <name type="scientific">Callosobruchus maculatus</name>
    <name type="common">Southern cowpea weevil</name>
    <name type="synonym">Pulse bruchid</name>
    <dbReference type="NCBI Taxonomy" id="64391"/>
    <lineage>
        <taxon>Eukaryota</taxon>
        <taxon>Metazoa</taxon>
        <taxon>Ecdysozoa</taxon>
        <taxon>Arthropoda</taxon>
        <taxon>Hexapoda</taxon>
        <taxon>Insecta</taxon>
        <taxon>Pterygota</taxon>
        <taxon>Neoptera</taxon>
        <taxon>Endopterygota</taxon>
        <taxon>Coleoptera</taxon>
        <taxon>Polyphaga</taxon>
        <taxon>Cucujiformia</taxon>
        <taxon>Chrysomeloidea</taxon>
        <taxon>Chrysomelidae</taxon>
        <taxon>Bruchinae</taxon>
        <taxon>Bruchini</taxon>
        <taxon>Callosobruchus</taxon>
    </lineage>
</organism>
<dbReference type="Proteomes" id="UP000410492">
    <property type="component" value="Unassembled WGS sequence"/>
</dbReference>
<keyword evidence="1" id="KW-0472">Membrane</keyword>
<keyword evidence="1" id="KW-0812">Transmembrane</keyword>
<evidence type="ECO:0000313" key="3">
    <source>
        <dbReference type="Proteomes" id="UP000410492"/>
    </source>
</evidence>
<evidence type="ECO:0000256" key="1">
    <source>
        <dbReference type="SAM" id="Phobius"/>
    </source>
</evidence>